<accession>A0ABW8USM8</accession>
<name>A0ABW8USM8_9RHOB</name>
<reference evidence="1 2" key="1">
    <citation type="submission" date="2024-08" db="EMBL/GenBank/DDBJ databases">
        <title>Tateyamaria sp. nov., isolated from marine algae.</title>
        <authorList>
            <person name="Choi B.J."/>
            <person name="Kim J.M."/>
            <person name="Lee J.K."/>
            <person name="Choi D.G."/>
            <person name="Bayburt H."/>
            <person name="Baek J.H."/>
            <person name="Han D.M."/>
            <person name="Jeon C.O."/>
        </authorList>
    </citation>
    <scope>NUCLEOTIDE SEQUENCE [LARGE SCALE GENOMIC DNA]</scope>
    <source>
        <strain evidence="1 2">KMU-156</strain>
    </source>
</reference>
<evidence type="ECO:0000313" key="2">
    <source>
        <dbReference type="Proteomes" id="UP001627408"/>
    </source>
</evidence>
<dbReference type="EMBL" id="JBHDIY010000002">
    <property type="protein sequence ID" value="MFL4469754.1"/>
    <property type="molecule type" value="Genomic_DNA"/>
</dbReference>
<protein>
    <submittedName>
        <fullName evidence="1">Uncharacterized protein</fullName>
    </submittedName>
</protein>
<gene>
    <name evidence="1" type="ORF">ACERZ8_07685</name>
</gene>
<comment type="caution">
    <text evidence="1">The sequence shown here is derived from an EMBL/GenBank/DDBJ whole genome shotgun (WGS) entry which is preliminary data.</text>
</comment>
<evidence type="ECO:0000313" key="1">
    <source>
        <dbReference type="EMBL" id="MFL4469754.1"/>
    </source>
</evidence>
<organism evidence="1 2">
    <name type="scientific">Tateyamaria armeniaca</name>
    <dbReference type="NCBI Taxonomy" id="2518930"/>
    <lineage>
        <taxon>Bacteria</taxon>
        <taxon>Pseudomonadati</taxon>
        <taxon>Pseudomonadota</taxon>
        <taxon>Alphaproteobacteria</taxon>
        <taxon>Rhodobacterales</taxon>
        <taxon>Roseobacteraceae</taxon>
        <taxon>Tateyamaria</taxon>
    </lineage>
</organism>
<keyword evidence="2" id="KW-1185">Reference proteome</keyword>
<sequence length="305" mass="31783">MTAPKASLAVGAVPIQMPKMVAMLGLPMPDSAPAPRIDMKMAAVMAPMVGQSWVPPKPPALMGKMASLSSLAAFLPLTDIAALMNELQQMVSELAENVQPVLSAAAYMPKKPMFNMVMAARMTLAMRAQGLCPMDLSGLDSTFAQAEGLPPAPGKMNATMGAVRGMGPIPRFALPIPMQSMAMTLASLGPLETIPTSLAMPPVSSTSFAGAAMAMLSQLARIPPLPLDASKLLSELARLTDLAAIQAAFGEGAMTTTGVGKVQAMLNYMSRLPLPPIPPMALAMQPKLDMLPPFQPSRPGRGLPA</sequence>
<proteinExistence type="predicted"/>
<dbReference type="RefSeq" id="WP_407591662.1">
    <property type="nucleotide sequence ID" value="NZ_JBHDIY010000002.1"/>
</dbReference>
<dbReference type="Proteomes" id="UP001627408">
    <property type="component" value="Unassembled WGS sequence"/>
</dbReference>